<reference evidence="6 7" key="1">
    <citation type="submission" date="2021-01" db="EMBL/GenBank/DDBJ databases">
        <title>Aequorivita sp. strain KX20305, a bacterium isolated from the sediment collected at a cold seep field in South China Sea.</title>
        <authorList>
            <person name="Zhang H."/>
            <person name="Li C."/>
        </authorList>
    </citation>
    <scope>NUCLEOTIDE SEQUENCE [LARGE SCALE GENOMIC DNA]</scope>
    <source>
        <strain evidence="6 7">KX20305</strain>
    </source>
</reference>
<evidence type="ECO:0000313" key="7">
    <source>
        <dbReference type="Proteomes" id="UP000629420"/>
    </source>
</evidence>
<evidence type="ECO:0000256" key="2">
    <source>
        <dbReference type="ARBA" id="ARBA00012146"/>
    </source>
</evidence>
<keyword evidence="5" id="KW-0460">Magnesium</keyword>
<proteinExistence type="predicted"/>
<comment type="cofactor">
    <cofactor evidence="1">
        <name>Mg(2+)</name>
        <dbReference type="ChEBI" id="CHEBI:18420"/>
    </cofactor>
</comment>
<sequence length="210" mass="23434">MKSSKNSFFTMVLLVVLIGMQSCGTSLRVLNTPTFSEDNTINCIIEIPAGTSKKIEFKKESKKYIVDVRDGKDRIIEYLPYPGNYGFIASTYSNPKKGGDGDALDVLVLCESLKTGTILETKPIAVLKLLDDGESDYKVICIPADEKLRTVSAETFDEFLKKYPNALQLIETWFLNYDPTDPIIAQGWGDEREALAEIKRLSVAVKNNSF</sequence>
<organism evidence="6 7">
    <name type="scientific">Aequorivita iocasae</name>
    <dbReference type="NCBI Taxonomy" id="2803865"/>
    <lineage>
        <taxon>Bacteria</taxon>
        <taxon>Pseudomonadati</taxon>
        <taxon>Bacteroidota</taxon>
        <taxon>Flavobacteriia</taxon>
        <taxon>Flavobacteriales</taxon>
        <taxon>Flavobacteriaceae</taxon>
        <taxon>Aequorivita</taxon>
    </lineage>
</organism>
<dbReference type="SUPFAM" id="SSF50324">
    <property type="entry name" value="Inorganic pyrophosphatase"/>
    <property type="match status" value="1"/>
</dbReference>
<dbReference type="Proteomes" id="UP000629420">
    <property type="component" value="Chromosome"/>
</dbReference>
<evidence type="ECO:0000256" key="5">
    <source>
        <dbReference type="ARBA" id="ARBA00022842"/>
    </source>
</evidence>
<dbReference type="RefSeq" id="WP_202337855.1">
    <property type="nucleotide sequence ID" value="NZ_CP068439.1"/>
</dbReference>
<gene>
    <name evidence="6" type="ORF">JK629_06835</name>
</gene>
<keyword evidence="4" id="KW-0378">Hydrolase</keyword>
<evidence type="ECO:0000256" key="4">
    <source>
        <dbReference type="ARBA" id="ARBA00022801"/>
    </source>
</evidence>
<keyword evidence="3" id="KW-0479">Metal-binding</keyword>
<dbReference type="InterPro" id="IPR036649">
    <property type="entry name" value="Pyrophosphatase_sf"/>
</dbReference>
<keyword evidence="7" id="KW-1185">Reference proteome</keyword>
<protein>
    <recommendedName>
        <fullName evidence="2">inorganic diphosphatase</fullName>
        <ecNumber evidence="2">3.6.1.1</ecNumber>
    </recommendedName>
</protein>
<accession>A0ABX7DVD4</accession>
<evidence type="ECO:0000256" key="1">
    <source>
        <dbReference type="ARBA" id="ARBA00001946"/>
    </source>
</evidence>
<evidence type="ECO:0000256" key="3">
    <source>
        <dbReference type="ARBA" id="ARBA00022723"/>
    </source>
</evidence>
<evidence type="ECO:0000313" key="6">
    <source>
        <dbReference type="EMBL" id="QQX77969.1"/>
    </source>
</evidence>
<dbReference type="InterPro" id="IPR008162">
    <property type="entry name" value="Pyrophosphatase"/>
</dbReference>
<dbReference type="EMBL" id="CP068439">
    <property type="protein sequence ID" value="QQX77969.1"/>
    <property type="molecule type" value="Genomic_DNA"/>
</dbReference>
<dbReference type="Pfam" id="PF00719">
    <property type="entry name" value="Pyrophosphatase"/>
    <property type="match status" value="1"/>
</dbReference>
<name>A0ABX7DVD4_9FLAO</name>
<dbReference type="PROSITE" id="PS51257">
    <property type="entry name" value="PROKAR_LIPOPROTEIN"/>
    <property type="match status" value="1"/>
</dbReference>
<dbReference type="Gene3D" id="3.90.80.10">
    <property type="entry name" value="Inorganic pyrophosphatase"/>
    <property type="match status" value="1"/>
</dbReference>
<dbReference type="PANTHER" id="PTHR10286">
    <property type="entry name" value="INORGANIC PYROPHOSPHATASE"/>
    <property type="match status" value="1"/>
</dbReference>
<dbReference type="EC" id="3.6.1.1" evidence="2"/>